<evidence type="ECO:0000313" key="10">
    <source>
        <dbReference type="Proteomes" id="UP000265719"/>
    </source>
</evidence>
<keyword evidence="3" id="KW-0547">Nucleotide-binding</keyword>
<dbReference type="EC" id="2.7.1.176" evidence="2"/>
<dbReference type="Pfam" id="PF06414">
    <property type="entry name" value="Zeta_toxin"/>
    <property type="match status" value="1"/>
</dbReference>
<evidence type="ECO:0000256" key="6">
    <source>
        <dbReference type="ARBA" id="ARBA00048178"/>
    </source>
</evidence>
<dbReference type="SUPFAM" id="SSF52540">
    <property type="entry name" value="P-loop containing nucleoside triphosphate hydrolases"/>
    <property type="match status" value="1"/>
</dbReference>
<dbReference type="GO" id="GO:0016301">
    <property type="term" value="F:kinase activity"/>
    <property type="evidence" value="ECO:0007669"/>
    <property type="project" value="InterPro"/>
</dbReference>
<sequence>MTVPEEYALSHERLDYFFERPRRSVRDFVFGEYSATPDDPVLVLLGGQPGAGKSRAVESVKERHPDRLVPIIGDDLRPFHPRYREIVRTDILAMPDATAQASGEWVKRSLEYALQERYSVLLEGTFRNPLMIVQTAQRFKEAGYRVEAIGLAVPERTSLLSTVDRFLKAPETAARWTPAEAHEISYRMVPATLQALEDSPHIQRLDITNRAGEVLFTNTRTPTGGWTDPTPGAAAAAAKRERDAPLTPDTACTWLEAYVAGTTVRPPCLFRPREAVMPRYSRGTPTPVPLGTPEKKRSATQEVGRVGGSPQGTR</sequence>
<name>A0AA97M0F1_9ACTN</name>
<dbReference type="KEGG" id="thao:NI17_010560"/>
<evidence type="ECO:0000256" key="7">
    <source>
        <dbReference type="SAM" id="MobiDB-lite"/>
    </source>
</evidence>
<dbReference type="Gene3D" id="3.40.50.300">
    <property type="entry name" value="P-loop containing nucleotide triphosphate hydrolases"/>
    <property type="match status" value="1"/>
</dbReference>
<protein>
    <recommendedName>
        <fullName evidence="5">UDP-N-acetylglucosamine kinase</fullName>
        <ecNumber evidence="2">2.7.1.176</ecNumber>
    </recommendedName>
    <alternativeName>
        <fullName evidence="5">UDP-N-acetylglucosamine kinase</fullName>
    </alternativeName>
</protein>
<organism evidence="9 10">
    <name type="scientific">Thermobifida halotolerans</name>
    <dbReference type="NCBI Taxonomy" id="483545"/>
    <lineage>
        <taxon>Bacteria</taxon>
        <taxon>Bacillati</taxon>
        <taxon>Actinomycetota</taxon>
        <taxon>Actinomycetes</taxon>
        <taxon>Streptosporangiales</taxon>
        <taxon>Nocardiopsidaceae</taxon>
        <taxon>Thermobifida</taxon>
    </lineage>
</organism>
<reference evidence="9" key="1">
    <citation type="submission" date="2020-10" db="EMBL/GenBank/DDBJ databases">
        <title>De novo genome project of the cellulose decomposer Thermobifida halotolerans type strain.</title>
        <authorList>
            <person name="Nagy I."/>
            <person name="Horvath B."/>
            <person name="Kukolya J."/>
            <person name="Nagy I."/>
            <person name="Orsini M."/>
        </authorList>
    </citation>
    <scope>NUCLEOTIDE SEQUENCE</scope>
    <source>
        <strain evidence="9">DSM 44931</strain>
    </source>
</reference>
<proteinExistence type="inferred from homology"/>
<evidence type="ECO:0000256" key="2">
    <source>
        <dbReference type="ARBA" id="ARBA00011963"/>
    </source>
</evidence>
<feature type="domain" description="Zeta toxin" evidence="8">
    <location>
        <begin position="37"/>
        <end position="218"/>
    </location>
</feature>
<evidence type="ECO:0000256" key="5">
    <source>
        <dbReference type="ARBA" id="ARBA00032897"/>
    </source>
</evidence>
<evidence type="ECO:0000256" key="1">
    <source>
        <dbReference type="ARBA" id="ARBA00009104"/>
    </source>
</evidence>
<feature type="compositionally biased region" description="Gly residues" evidence="7">
    <location>
        <begin position="305"/>
        <end position="314"/>
    </location>
</feature>
<evidence type="ECO:0000259" key="8">
    <source>
        <dbReference type="Pfam" id="PF06414"/>
    </source>
</evidence>
<comment type="similarity">
    <text evidence="1">Belongs to the zeta toxin family.</text>
</comment>
<keyword evidence="4" id="KW-0067">ATP-binding</keyword>
<evidence type="ECO:0000256" key="4">
    <source>
        <dbReference type="ARBA" id="ARBA00022840"/>
    </source>
</evidence>
<evidence type="ECO:0000256" key="3">
    <source>
        <dbReference type="ARBA" id="ARBA00022741"/>
    </source>
</evidence>
<comment type="catalytic activity">
    <reaction evidence="6">
        <text>UDP-N-acetyl-alpha-D-glucosamine + ATP = UDP-N-acetyl-alpha-D-glucosamine 3'-phosphate + ADP + H(+)</text>
        <dbReference type="Rhea" id="RHEA:32671"/>
        <dbReference type="ChEBI" id="CHEBI:15378"/>
        <dbReference type="ChEBI" id="CHEBI:30616"/>
        <dbReference type="ChEBI" id="CHEBI:57705"/>
        <dbReference type="ChEBI" id="CHEBI:64353"/>
        <dbReference type="ChEBI" id="CHEBI:456216"/>
        <dbReference type="EC" id="2.7.1.176"/>
    </reaction>
</comment>
<evidence type="ECO:0000313" key="9">
    <source>
        <dbReference type="EMBL" id="UOE21499.1"/>
    </source>
</evidence>
<dbReference type="AlphaFoldDB" id="A0AA97M0F1"/>
<dbReference type="GO" id="GO:0005524">
    <property type="term" value="F:ATP binding"/>
    <property type="evidence" value="ECO:0007669"/>
    <property type="project" value="UniProtKB-KW"/>
</dbReference>
<accession>A0AA97M0F1</accession>
<dbReference type="InterPro" id="IPR027417">
    <property type="entry name" value="P-loop_NTPase"/>
</dbReference>
<gene>
    <name evidence="9" type="ORF">NI17_010560</name>
</gene>
<feature type="region of interest" description="Disordered" evidence="7">
    <location>
        <begin position="279"/>
        <end position="314"/>
    </location>
</feature>
<dbReference type="EMBL" id="CP063196">
    <property type="protein sequence ID" value="UOE21499.1"/>
    <property type="molecule type" value="Genomic_DNA"/>
</dbReference>
<dbReference type="InterPro" id="IPR010488">
    <property type="entry name" value="Zeta_toxin_domain"/>
</dbReference>
<dbReference type="Proteomes" id="UP000265719">
    <property type="component" value="Chromosome"/>
</dbReference>
<keyword evidence="10" id="KW-1185">Reference proteome</keyword>